<sequence length="264" mass="31099">MYHNREHAKAAFKHHTLYLNLGWMDNDRQRVINSLYLYSLAKFKQEKCREITTPTTDFMNSVDRYKKPRIDNNFPVNALSNKSSLGVAVALPLYKQCKVKRVEKLFLGILNKSTRCYLDLYEFEIKKLLKTECKKLHSLGYDNFEVRSLIYNTHFLPKRVVNSIVRHSGKTKYSVNVPKFILYRDFIDSPSISYVLENNAVSDFFYHSSVFSRGMPTKKIKQHFLISSIYLAFKGLCCVIKFRDRATPFRVFLSQYDKFQAYLT</sequence>
<dbReference type="AlphaFoldDB" id="W6JI89"/>
<reference evidence="1" key="1">
    <citation type="journal article" date="2014" name="Front. Microbiol.">
        <title>Various pAQU plasmids possibly contribute to disseminate tetracycline resistance gene tet(M) among marine bacterial community.</title>
        <authorList>
            <person name="Nonaka L."/>
            <person name="Maruyama F."/>
            <person name="Onishi Y."/>
            <person name="Kobayashi T."/>
            <person name="Ogura Y."/>
            <person name="Hayashi T."/>
            <person name="Suzuki S."/>
            <person name="Masuda M."/>
        </authorList>
    </citation>
    <scope>NUCLEOTIDE SEQUENCE</scope>
    <source>
        <strain evidence="1">04Ya090</strain>
        <plasmid evidence="1">pAQU2</plasmid>
    </source>
</reference>
<accession>W6JI89</accession>
<organism evidence="1">
    <name type="scientific">Vibrio sp. 04Ya090</name>
    <dbReference type="NCBI Taxonomy" id="397884"/>
    <lineage>
        <taxon>Bacteria</taxon>
        <taxon>Pseudomonadati</taxon>
        <taxon>Pseudomonadota</taxon>
        <taxon>Gammaproteobacteria</taxon>
        <taxon>Vibrionales</taxon>
        <taxon>Vibrionaceae</taxon>
        <taxon>Vibrio</taxon>
    </lineage>
</organism>
<protein>
    <submittedName>
        <fullName evidence="1">Uncharacterized protein</fullName>
    </submittedName>
</protein>
<dbReference type="EMBL" id="AB856327">
    <property type="protein sequence ID" value="BAO48316.1"/>
    <property type="molecule type" value="Genomic_DNA"/>
</dbReference>
<evidence type="ECO:0000313" key="1">
    <source>
        <dbReference type="EMBL" id="BAO48316.1"/>
    </source>
</evidence>
<name>W6JI89_9VIBR</name>
<keyword evidence="1" id="KW-0614">Plasmid</keyword>
<geneLocation type="plasmid" evidence="1">
    <name>pAQU2</name>
</geneLocation>
<proteinExistence type="predicted"/>